<evidence type="ECO:0000256" key="1">
    <source>
        <dbReference type="ARBA" id="ARBA00004651"/>
    </source>
</evidence>
<dbReference type="PANTHER" id="PTHR33908:SF11">
    <property type="entry name" value="MEMBRANE PROTEIN"/>
    <property type="match status" value="1"/>
</dbReference>
<proteinExistence type="predicted"/>
<feature type="transmembrane region" description="Helical" evidence="8">
    <location>
        <begin position="270"/>
        <end position="291"/>
    </location>
</feature>
<evidence type="ECO:0000256" key="2">
    <source>
        <dbReference type="ARBA" id="ARBA00022475"/>
    </source>
</evidence>
<sequence>MQIFKKVNRKVFLLILLFFLGLALRLYQLDEGLVFQYDQARDAYRATAIVKDQDLRLLGPESDLPGVNHGVGYYYLLALPYTISSNPAVAAAFLAGLNALGVFLVFFVSRRILGKVRPAVIASLIFSVSLEVVQYSRWLSNPPLALFSTLLVFWGAWEWIKGRETGFFWLMAGIAASLHFQFFLVYLFLLPPIVYFIYRPKISTPQFIKSLSAVFIIDLPFIISELKFNFQMLRALGKFFISQSAGYTPVTEFILRYLDRWGSVAFRTLFPLSPTIAMLLLVVCLMIVFRSRRPNQQQLFPKFLSLWLLSNLPLFVFSPGVLGTEYTFISITIAIILLLAYALDRLWETQRVPWLAPLLLMLVLLVNVRANLLQVSSGTDIYAAQNRMNWGDEKRVLDYTYSEAKGEPFSICTVTNPLFVNTTWAYMYETYGQNRYGYLPFWSGSDQKNYLGKLPPDINKVPLRFLIFEPASGIPSHAQEVFTELEDYISTKIDEREFGQFKVEKRRLLTNDEMIKQHASYTEAYNQKHENPGFLLYRCYK</sequence>
<keyword evidence="5 8" id="KW-0812">Transmembrane</keyword>
<dbReference type="Proteomes" id="UP000034050">
    <property type="component" value="Unassembled WGS sequence"/>
</dbReference>
<dbReference type="EMBL" id="LCFD01000004">
    <property type="protein sequence ID" value="KKS87126.1"/>
    <property type="molecule type" value="Genomic_DNA"/>
</dbReference>
<evidence type="ECO:0000256" key="3">
    <source>
        <dbReference type="ARBA" id="ARBA00022676"/>
    </source>
</evidence>
<comment type="caution">
    <text evidence="9">The sequence shown here is derived from an EMBL/GenBank/DDBJ whole genome shotgun (WGS) entry which is preliminary data.</text>
</comment>
<dbReference type="InterPro" id="IPR050297">
    <property type="entry name" value="LipidA_mod_glycosyltrf_83"/>
</dbReference>
<organism evidence="9 10">
    <name type="scientific">Candidatus Gottesmanbacteria bacterium GW2011_GWB1_43_11</name>
    <dbReference type="NCBI Taxonomy" id="1618446"/>
    <lineage>
        <taxon>Bacteria</taxon>
        <taxon>Candidatus Gottesmaniibacteriota</taxon>
    </lineage>
</organism>
<comment type="subcellular location">
    <subcellularLocation>
        <location evidence="1">Cell membrane</location>
        <topology evidence="1">Multi-pass membrane protein</topology>
    </subcellularLocation>
</comment>
<evidence type="ECO:0008006" key="11">
    <source>
        <dbReference type="Google" id="ProtNLM"/>
    </source>
</evidence>
<evidence type="ECO:0000256" key="5">
    <source>
        <dbReference type="ARBA" id="ARBA00022692"/>
    </source>
</evidence>
<protein>
    <recommendedName>
        <fullName evidence="11">Glycosyltransferase RgtA/B/C/D-like domain-containing protein</fullName>
    </recommendedName>
</protein>
<gene>
    <name evidence="9" type="ORF">UV61_C0004G0052</name>
</gene>
<keyword evidence="3" id="KW-0328">Glycosyltransferase</keyword>
<evidence type="ECO:0000313" key="10">
    <source>
        <dbReference type="Proteomes" id="UP000034050"/>
    </source>
</evidence>
<dbReference type="STRING" id="1618446.UV61_C0004G0052"/>
<evidence type="ECO:0000256" key="4">
    <source>
        <dbReference type="ARBA" id="ARBA00022679"/>
    </source>
</evidence>
<evidence type="ECO:0000313" key="9">
    <source>
        <dbReference type="EMBL" id="KKS87126.1"/>
    </source>
</evidence>
<dbReference type="GO" id="GO:0016763">
    <property type="term" value="F:pentosyltransferase activity"/>
    <property type="evidence" value="ECO:0007669"/>
    <property type="project" value="TreeGrafter"/>
</dbReference>
<feature type="transmembrane region" description="Helical" evidence="8">
    <location>
        <begin position="204"/>
        <end position="223"/>
    </location>
</feature>
<dbReference type="GO" id="GO:0009103">
    <property type="term" value="P:lipopolysaccharide biosynthetic process"/>
    <property type="evidence" value="ECO:0007669"/>
    <property type="project" value="UniProtKB-ARBA"/>
</dbReference>
<feature type="transmembrane region" description="Helical" evidence="8">
    <location>
        <begin position="303"/>
        <end position="322"/>
    </location>
</feature>
<keyword evidence="6 8" id="KW-1133">Transmembrane helix</keyword>
<feature type="transmembrane region" description="Helical" evidence="8">
    <location>
        <begin position="167"/>
        <end position="198"/>
    </location>
</feature>
<name>A0A0G1EVT2_9BACT</name>
<accession>A0A0G1EVT2</accession>
<evidence type="ECO:0000256" key="6">
    <source>
        <dbReference type="ARBA" id="ARBA00022989"/>
    </source>
</evidence>
<dbReference type="AlphaFoldDB" id="A0A0G1EVT2"/>
<feature type="transmembrane region" description="Helical" evidence="8">
    <location>
        <begin position="144"/>
        <end position="160"/>
    </location>
</feature>
<keyword evidence="7 8" id="KW-0472">Membrane</keyword>
<keyword evidence="2" id="KW-1003">Cell membrane</keyword>
<keyword evidence="4" id="KW-0808">Transferase</keyword>
<feature type="transmembrane region" description="Helical" evidence="8">
    <location>
        <begin position="88"/>
        <end position="108"/>
    </location>
</feature>
<feature type="transmembrane region" description="Helical" evidence="8">
    <location>
        <begin position="328"/>
        <end position="347"/>
    </location>
</feature>
<dbReference type="PANTHER" id="PTHR33908">
    <property type="entry name" value="MANNOSYLTRANSFERASE YKCB-RELATED"/>
    <property type="match status" value="1"/>
</dbReference>
<evidence type="ECO:0000256" key="7">
    <source>
        <dbReference type="ARBA" id="ARBA00023136"/>
    </source>
</evidence>
<reference evidence="9 10" key="1">
    <citation type="journal article" date="2015" name="Nature">
        <title>rRNA introns, odd ribosomes, and small enigmatic genomes across a large radiation of phyla.</title>
        <authorList>
            <person name="Brown C.T."/>
            <person name="Hug L.A."/>
            <person name="Thomas B.C."/>
            <person name="Sharon I."/>
            <person name="Castelle C.J."/>
            <person name="Singh A."/>
            <person name="Wilkins M.J."/>
            <person name="Williams K.H."/>
            <person name="Banfield J.F."/>
        </authorList>
    </citation>
    <scope>NUCLEOTIDE SEQUENCE [LARGE SCALE GENOMIC DNA]</scope>
</reference>
<evidence type="ECO:0000256" key="8">
    <source>
        <dbReference type="SAM" id="Phobius"/>
    </source>
</evidence>
<dbReference type="GO" id="GO:0005886">
    <property type="term" value="C:plasma membrane"/>
    <property type="evidence" value="ECO:0007669"/>
    <property type="project" value="UniProtKB-SubCell"/>
</dbReference>